<reference evidence="1 2" key="1">
    <citation type="submission" date="2017-04" db="EMBL/GenBank/DDBJ databases">
        <title>Presence of VIM-2 positive Pseudomonas species in chickens and their surrounding environment.</title>
        <authorList>
            <person name="Zhang R."/>
        </authorList>
    </citation>
    <scope>NUCLEOTIDE SEQUENCE [LARGE SCALE GENOMIC DNA]</scope>
    <source>
        <strain evidence="1 2">DZ-C18</strain>
    </source>
</reference>
<proteinExistence type="predicted"/>
<dbReference type="EMBL" id="NBWC01000049">
    <property type="protein sequence ID" value="ORL58839.1"/>
    <property type="molecule type" value="Genomic_DNA"/>
</dbReference>
<organism evidence="1 2">
    <name type="scientific">Pseudomonas putida</name>
    <name type="common">Arthrobacter siderocapsulatus</name>
    <dbReference type="NCBI Taxonomy" id="303"/>
    <lineage>
        <taxon>Bacteria</taxon>
        <taxon>Pseudomonadati</taxon>
        <taxon>Pseudomonadota</taxon>
        <taxon>Gammaproteobacteria</taxon>
        <taxon>Pseudomonadales</taxon>
        <taxon>Pseudomonadaceae</taxon>
        <taxon>Pseudomonas</taxon>
    </lineage>
</organism>
<dbReference type="AlphaFoldDB" id="A0A1X1A5F6"/>
<gene>
    <name evidence="1" type="ORF">B7H17_25280</name>
</gene>
<comment type="caution">
    <text evidence="1">The sequence shown here is derived from an EMBL/GenBank/DDBJ whole genome shotgun (WGS) entry which is preliminary data.</text>
</comment>
<protein>
    <submittedName>
        <fullName evidence="1">Uncharacterized protein</fullName>
    </submittedName>
</protein>
<name>A0A1X1A5F6_PSEPU</name>
<accession>A0A1X1A5F6</accession>
<sequence>MNLAFQEALAARLLWVDVVVVDCIEGSEGQLEKAIQAAYDAVHELASNDVLMHRHYGPRAPQMLLDIPELADQYNLAHEAYTQSYHTNYHRGDLVLEAKWLAPVAPLALPYSEWISLVSKRVRELLDELKVSDKDDLNECTYLQAWSRNLDVEEAAKHVIGSVRRAAFRT</sequence>
<evidence type="ECO:0000313" key="1">
    <source>
        <dbReference type="EMBL" id="ORL58839.1"/>
    </source>
</evidence>
<dbReference type="OrthoDB" id="7021423at2"/>
<dbReference type="RefSeq" id="WP_084850949.1">
    <property type="nucleotide sequence ID" value="NZ_CP143525.1"/>
</dbReference>
<evidence type="ECO:0000313" key="2">
    <source>
        <dbReference type="Proteomes" id="UP000193675"/>
    </source>
</evidence>
<dbReference type="Proteomes" id="UP000193675">
    <property type="component" value="Unassembled WGS sequence"/>
</dbReference>